<dbReference type="InterPro" id="IPR010982">
    <property type="entry name" value="Lambda_DNA-bd_dom_sf"/>
</dbReference>
<dbReference type="PANTHER" id="PTHR46558:SF11">
    <property type="entry name" value="HTH-TYPE TRANSCRIPTIONAL REGULATOR XRE"/>
    <property type="match status" value="1"/>
</dbReference>
<keyword evidence="1" id="KW-0238">DNA-binding</keyword>
<gene>
    <name evidence="3" type="ORF">H9964_03575</name>
</gene>
<evidence type="ECO:0000256" key="1">
    <source>
        <dbReference type="ARBA" id="ARBA00023125"/>
    </source>
</evidence>
<evidence type="ECO:0000259" key="2">
    <source>
        <dbReference type="PROSITE" id="PS50943"/>
    </source>
</evidence>
<sequence>MSFSLRLKEQRERMGLSQAALAKELNVSTGSIGMWESTDRIPPAKKLIQIADYFHVSTDYLLGRKTEFNFSTSKELESSSKEQQLIRCFRELPESSQDLILGMVKSAAAAAKRA</sequence>
<evidence type="ECO:0000313" key="3">
    <source>
        <dbReference type="EMBL" id="HIZ72643.1"/>
    </source>
</evidence>
<dbReference type="PROSITE" id="PS50943">
    <property type="entry name" value="HTH_CROC1"/>
    <property type="match status" value="1"/>
</dbReference>
<dbReference type="Gene3D" id="1.10.260.40">
    <property type="entry name" value="lambda repressor-like DNA-binding domains"/>
    <property type="match status" value="1"/>
</dbReference>
<dbReference type="CDD" id="cd00093">
    <property type="entry name" value="HTH_XRE"/>
    <property type="match status" value="1"/>
</dbReference>
<dbReference type="AlphaFoldDB" id="A0A9D2G3R7"/>
<organism evidence="3 4">
    <name type="scientific">Candidatus Gallimonas intestinavium</name>
    <dbReference type="NCBI Taxonomy" id="2838603"/>
    <lineage>
        <taxon>Bacteria</taxon>
        <taxon>Bacillati</taxon>
        <taxon>Bacillota</taxon>
        <taxon>Clostridia</taxon>
        <taxon>Candidatus Gallimonas</taxon>
    </lineage>
</organism>
<reference evidence="3" key="2">
    <citation type="submission" date="2021-04" db="EMBL/GenBank/DDBJ databases">
        <authorList>
            <person name="Gilroy R."/>
        </authorList>
    </citation>
    <scope>NUCLEOTIDE SEQUENCE</scope>
    <source>
        <strain evidence="3">ChiW7-2402</strain>
    </source>
</reference>
<dbReference type="Pfam" id="PF01381">
    <property type="entry name" value="HTH_3"/>
    <property type="match status" value="1"/>
</dbReference>
<feature type="domain" description="HTH cro/C1-type" evidence="2">
    <location>
        <begin position="7"/>
        <end position="61"/>
    </location>
</feature>
<dbReference type="SMART" id="SM00530">
    <property type="entry name" value="HTH_XRE"/>
    <property type="match status" value="1"/>
</dbReference>
<dbReference type="Proteomes" id="UP000824102">
    <property type="component" value="Unassembled WGS sequence"/>
</dbReference>
<evidence type="ECO:0000313" key="4">
    <source>
        <dbReference type="Proteomes" id="UP000824102"/>
    </source>
</evidence>
<reference evidence="3" key="1">
    <citation type="journal article" date="2021" name="PeerJ">
        <title>Extensive microbial diversity within the chicken gut microbiome revealed by metagenomics and culture.</title>
        <authorList>
            <person name="Gilroy R."/>
            <person name="Ravi A."/>
            <person name="Getino M."/>
            <person name="Pursley I."/>
            <person name="Horton D.L."/>
            <person name="Alikhan N.F."/>
            <person name="Baker D."/>
            <person name="Gharbi K."/>
            <person name="Hall N."/>
            <person name="Watson M."/>
            <person name="Adriaenssens E.M."/>
            <person name="Foster-Nyarko E."/>
            <person name="Jarju S."/>
            <person name="Secka A."/>
            <person name="Antonio M."/>
            <person name="Oren A."/>
            <person name="Chaudhuri R.R."/>
            <person name="La Ragione R."/>
            <person name="Hildebrand F."/>
            <person name="Pallen M.J."/>
        </authorList>
    </citation>
    <scope>NUCLEOTIDE SEQUENCE</scope>
    <source>
        <strain evidence="3">ChiW7-2402</strain>
    </source>
</reference>
<protein>
    <submittedName>
        <fullName evidence="3">Helix-turn-helix domain-containing protein</fullName>
    </submittedName>
</protein>
<dbReference type="PANTHER" id="PTHR46558">
    <property type="entry name" value="TRACRIPTIONAL REGULATORY PROTEIN-RELATED-RELATED"/>
    <property type="match status" value="1"/>
</dbReference>
<dbReference type="GO" id="GO:0003677">
    <property type="term" value="F:DNA binding"/>
    <property type="evidence" value="ECO:0007669"/>
    <property type="project" value="UniProtKB-KW"/>
</dbReference>
<proteinExistence type="predicted"/>
<dbReference type="InterPro" id="IPR001387">
    <property type="entry name" value="Cro/C1-type_HTH"/>
</dbReference>
<dbReference type="EMBL" id="DXBB01000056">
    <property type="protein sequence ID" value="HIZ72643.1"/>
    <property type="molecule type" value="Genomic_DNA"/>
</dbReference>
<dbReference type="SUPFAM" id="SSF47413">
    <property type="entry name" value="lambda repressor-like DNA-binding domains"/>
    <property type="match status" value="1"/>
</dbReference>
<name>A0A9D2G3R7_9FIRM</name>
<accession>A0A9D2G3R7</accession>
<comment type="caution">
    <text evidence="3">The sequence shown here is derived from an EMBL/GenBank/DDBJ whole genome shotgun (WGS) entry which is preliminary data.</text>
</comment>